<evidence type="ECO:0000256" key="1">
    <source>
        <dbReference type="SAM" id="MobiDB-lite"/>
    </source>
</evidence>
<gene>
    <name evidence="2" type="ORF">KGM_210134</name>
</gene>
<dbReference type="KEGG" id="dpl:KGM_210134"/>
<name>A0A212EH22_DANPL</name>
<protein>
    <submittedName>
        <fullName evidence="2">Uncharacterized protein</fullName>
    </submittedName>
</protein>
<proteinExistence type="predicted"/>
<dbReference type="EMBL" id="AGBW02014991">
    <property type="protein sequence ID" value="OWR40772.1"/>
    <property type="molecule type" value="Genomic_DNA"/>
</dbReference>
<feature type="compositionally biased region" description="Basic and acidic residues" evidence="1">
    <location>
        <begin position="1"/>
        <end position="11"/>
    </location>
</feature>
<keyword evidence="3" id="KW-1185">Reference proteome</keyword>
<evidence type="ECO:0000313" key="3">
    <source>
        <dbReference type="Proteomes" id="UP000007151"/>
    </source>
</evidence>
<sequence>MSSDRGPEREQPAGCYRTSDPKGRRNIITPRPPLAAIDTLREDALGTVAERLQLEPYTPTDLGPERSLCEARGRTLHISSSIKRTKTSGDEAATPRADRRPCDLRRRVLSQTYHIR</sequence>
<dbReference type="InParanoid" id="A0A212EH22"/>
<accession>A0A212EH22</accession>
<reference evidence="2 3" key="1">
    <citation type="journal article" date="2011" name="Cell">
        <title>The monarch butterfly genome yields insights into long-distance migration.</title>
        <authorList>
            <person name="Zhan S."/>
            <person name="Merlin C."/>
            <person name="Boore J.L."/>
            <person name="Reppert S.M."/>
        </authorList>
    </citation>
    <scope>NUCLEOTIDE SEQUENCE [LARGE SCALE GENOMIC DNA]</scope>
    <source>
        <strain evidence="2">F-2</strain>
    </source>
</reference>
<evidence type="ECO:0000313" key="2">
    <source>
        <dbReference type="EMBL" id="OWR40772.1"/>
    </source>
</evidence>
<comment type="caution">
    <text evidence="2">The sequence shown here is derived from an EMBL/GenBank/DDBJ whole genome shotgun (WGS) entry which is preliminary data.</text>
</comment>
<organism evidence="2 3">
    <name type="scientific">Danaus plexippus plexippus</name>
    <dbReference type="NCBI Taxonomy" id="278856"/>
    <lineage>
        <taxon>Eukaryota</taxon>
        <taxon>Metazoa</taxon>
        <taxon>Ecdysozoa</taxon>
        <taxon>Arthropoda</taxon>
        <taxon>Hexapoda</taxon>
        <taxon>Insecta</taxon>
        <taxon>Pterygota</taxon>
        <taxon>Neoptera</taxon>
        <taxon>Endopterygota</taxon>
        <taxon>Lepidoptera</taxon>
        <taxon>Glossata</taxon>
        <taxon>Ditrysia</taxon>
        <taxon>Papilionoidea</taxon>
        <taxon>Nymphalidae</taxon>
        <taxon>Danainae</taxon>
        <taxon>Danaini</taxon>
        <taxon>Danaina</taxon>
        <taxon>Danaus</taxon>
        <taxon>Danaus</taxon>
    </lineage>
</organism>
<feature type="region of interest" description="Disordered" evidence="1">
    <location>
        <begin position="1"/>
        <end position="29"/>
    </location>
</feature>
<feature type="region of interest" description="Disordered" evidence="1">
    <location>
        <begin position="81"/>
        <end position="101"/>
    </location>
</feature>
<dbReference type="AlphaFoldDB" id="A0A212EH22"/>
<dbReference type="Proteomes" id="UP000007151">
    <property type="component" value="Unassembled WGS sequence"/>
</dbReference>